<organism evidence="6 7">
    <name type="scientific">Endobacter medicaginis</name>
    <dbReference type="NCBI Taxonomy" id="1181271"/>
    <lineage>
        <taxon>Bacteria</taxon>
        <taxon>Pseudomonadati</taxon>
        <taxon>Pseudomonadota</taxon>
        <taxon>Alphaproteobacteria</taxon>
        <taxon>Acetobacterales</taxon>
        <taxon>Acetobacteraceae</taxon>
        <taxon>Endobacter</taxon>
    </lineage>
</organism>
<dbReference type="PANTHER" id="PTHR30136">
    <property type="entry name" value="HELIX-TURN-HELIX TRANSCRIPTIONAL REGULATOR, ICLR FAMILY"/>
    <property type="match status" value="1"/>
</dbReference>
<feature type="domain" description="HTH iclR-type" evidence="4">
    <location>
        <begin position="10"/>
        <end position="68"/>
    </location>
</feature>
<evidence type="ECO:0000313" key="7">
    <source>
        <dbReference type="Proteomes" id="UP000557688"/>
    </source>
</evidence>
<protein>
    <submittedName>
        <fullName evidence="6">DNA-binding IclR family transcriptional regulator</fullName>
    </submittedName>
</protein>
<dbReference type="Gene3D" id="3.30.450.40">
    <property type="match status" value="1"/>
</dbReference>
<dbReference type="SMART" id="SM00346">
    <property type="entry name" value="HTH_ICLR"/>
    <property type="match status" value="1"/>
</dbReference>
<name>A0A839V5R4_9PROT</name>
<dbReference type="PROSITE" id="PS51077">
    <property type="entry name" value="HTH_ICLR"/>
    <property type="match status" value="1"/>
</dbReference>
<dbReference type="AlphaFoldDB" id="A0A839V5R4"/>
<keyword evidence="1" id="KW-0805">Transcription regulation</keyword>
<dbReference type="GO" id="GO:0045892">
    <property type="term" value="P:negative regulation of DNA-templated transcription"/>
    <property type="evidence" value="ECO:0007669"/>
    <property type="project" value="TreeGrafter"/>
</dbReference>
<evidence type="ECO:0000313" key="6">
    <source>
        <dbReference type="EMBL" id="MBB3174791.1"/>
    </source>
</evidence>
<feature type="domain" description="IclR-ED" evidence="5">
    <location>
        <begin position="69"/>
        <end position="249"/>
    </location>
</feature>
<dbReference type="PANTHER" id="PTHR30136:SF35">
    <property type="entry name" value="HTH-TYPE TRANSCRIPTIONAL REGULATOR RV1719"/>
    <property type="match status" value="1"/>
</dbReference>
<dbReference type="SUPFAM" id="SSF46785">
    <property type="entry name" value="Winged helix' DNA-binding domain"/>
    <property type="match status" value="1"/>
</dbReference>
<evidence type="ECO:0000256" key="1">
    <source>
        <dbReference type="ARBA" id="ARBA00023015"/>
    </source>
</evidence>
<dbReference type="Proteomes" id="UP000557688">
    <property type="component" value="Unassembled WGS sequence"/>
</dbReference>
<dbReference type="Pfam" id="PF09339">
    <property type="entry name" value="HTH_IclR"/>
    <property type="match status" value="1"/>
</dbReference>
<dbReference type="InterPro" id="IPR005471">
    <property type="entry name" value="Tscrpt_reg_IclR_N"/>
</dbReference>
<keyword evidence="3" id="KW-0804">Transcription</keyword>
<evidence type="ECO:0000256" key="2">
    <source>
        <dbReference type="ARBA" id="ARBA00023125"/>
    </source>
</evidence>
<dbReference type="InterPro" id="IPR029016">
    <property type="entry name" value="GAF-like_dom_sf"/>
</dbReference>
<keyword evidence="7" id="KW-1185">Reference proteome</keyword>
<evidence type="ECO:0000259" key="4">
    <source>
        <dbReference type="PROSITE" id="PS51077"/>
    </source>
</evidence>
<dbReference type="InterPro" id="IPR050707">
    <property type="entry name" value="HTH_MetabolicPath_Reg"/>
</dbReference>
<dbReference type="Pfam" id="PF01614">
    <property type="entry name" value="IclR_C"/>
    <property type="match status" value="1"/>
</dbReference>
<evidence type="ECO:0000259" key="5">
    <source>
        <dbReference type="PROSITE" id="PS51078"/>
    </source>
</evidence>
<dbReference type="GO" id="GO:0003700">
    <property type="term" value="F:DNA-binding transcription factor activity"/>
    <property type="evidence" value="ECO:0007669"/>
    <property type="project" value="TreeGrafter"/>
</dbReference>
<gene>
    <name evidence="6" type="ORF">FHR90_002637</name>
</gene>
<dbReference type="SUPFAM" id="SSF55781">
    <property type="entry name" value="GAF domain-like"/>
    <property type="match status" value="1"/>
</dbReference>
<dbReference type="GO" id="GO:0003677">
    <property type="term" value="F:DNA binding"/>
    <property type="evidence" value="ECO:0007669"/>
    <property type="project" value="UniProtKB-KW"/>
</dbReference>
<dbReference type="InterPro" id="IPR036390">
    <property type="entry name" value="WH_DNA-bd_sf"/>
</dbReference>
<proteinExistence type="predicted"/>
<accession>A0A839V5R4</accession>
<dbReference type="RefSeq" id="WP_183275362.1">
    <property type="nucleotide sequence ID" value="NZ_JACHXV010000011.1"/>
</dbReference>
<dbReference type="InterPro" id="IPR036388">
    <property type="entry name" value="WH-like_DNA-bd_sf"/>
</dbReference>
<dbReference type="EMBL" id="JACHXV010000011">
    <property type="protein sequence ID" value="MBB3174791.1"/>
    <property type="molecule type" value="Genomic_DNA"/>
</dbReference>
<evidence type="ECO:0000256" key="3">
    <source>
        <dbReference type="ARBA" id="ARBA00023163"/>
    </source>
</evidence>
<dbReference type="PROSITE" id="PS51078">
    <property type="entry name" value="ICLR_ED"/>
    <property type="match status" value="1"/>
</dbReference>
<dbReference type="InterPro" id="IPR014757">
    <property type="entry name" value="Tscrpt_reg_IclR_C"/>
</dbReference>
<reference evidence="6 7" key="1">
    <citation type="submission" date="2020-08" db="EMBL/GenBank/DDBJ databases">
        <title>Genomic Encyclopedia of Type Strains, Phase III (KMG-III): the genomes of soil and plant-associated and newly described type strains.</title>
        <authorList>
            <person name="Whitman W."/>
        </authorList>
    </citation>
    <scope>NUCLEOTIDE SEQUENCE [LARGE SCALE GENOMIC DNA]</scope>
    <source>
        <strain evidence="6 7">CECT 8088</strain>
    </source>
</reference>
<comment type="caution">
    <text evidence="6">The sequence shown here is derived from an EMBL/GenBank/DDBJ whole genome shotgun (WGS) entry which is preliminary data.</text>
</comment>
<dbReference type="Gene3D" id="1.10.10.10">
    <property type="entry name" value="Winged helix-like DNA-binding domain superfamily/Winged helix DNA-binding domain"/>
    <property type="match status" value="1"/>
</dbReference>
<keyword evidence="2 6" id="KW-0238">DNA-binding</keyword>
<sequence length="255" mass="26141">MSLSQPHPGTQALSRGLAVVEAVAAGAETLAAIGEAIGCTRSTTQRLTAALVRAGYLRVAGGLHRLGPALIRLGAAARTQMPLASLARPELERLAAETGDTVHLGIEAGDQVLYLDKIGARRGLEMRSRIGSLLPLALTGVGRALLLDAAPARWQALHAGAVPAHGRRSGWTEYEASMQAARGRGTVFDLEDNETGIRCVAAPVRDADGAIVAAISVAGAVQFMPEVRMRALSGRVLEAAGAIAAQLGHGGAGAC</sequence>